<dbReference type="GO" id="GO:0009055">
    <property type="term" value="F:electron transfer activity"/>
    <property type="evidence" value="ECO:0007669"/>
    <property type="project" value="InterPro"/>
</dbReference>
<dbReference type="PRINTS" id="PR00604">
    <property type="entry name" value="CYTCHRMECIAB"/>
</dbReference>
<evidence type="ECO:0000256" key="11">
    <source>
        <dbReference type="PROSITE-ProRule" id="PRU00433"/>
    </source>
</evidence>
<keyword evidence="15" id="KW-1185">Reference proteome</keyword>
<dbReference type="PANTHER" id="PTHR11961">
    <property type="entry name" value="CYTOCHROME C"/>
    <property type="match status" value="1"/>
</dbReference>
<accession>A0A640VXE1</accession>
<keyword evidence="9 11" id="KW-0408">Iron</keyword>
<dbReference type="PROSITE" id="PS51007">
    <property type="entry name" value="CYTC"/>
    <property type="match status" value="1"/>
</dbReference>
<dbReference type="SUPFAM" id="SSF46626">
    <property type="entry name" value="Cytochrome c"/>
    <property type="match status" value="1"/>
</dbReference>
<dbReference type="GO" id="GO:0020037">
    <property type="term" value="F:heme binding"/>
    <property type="evidence" value="ECO:0007669"/>
    <property type="project" value="InterPro"/>
</dbReference>
<evidence type="ECO:0000313" key="14">
    <source>
        <dbReference type="EMBL" id="GFE52274.1"/>
    </source>
</evidence>
<evidence type="ECO:0000256" key="4">
    <source>
        <dbReference type="ARBA" id="ARBA00022617"/>
    </source>
</evidence>
<keyword evidence="6 11" id="KW-0479">Metal-binding</keyword>
<keyword evidence="2" id="KW-0813">Transport</keyword>
<organism evidence="14 15">
    <name type="scientific">Roseobacter cerasinus</name>
    <dbReference type="NCBI Taxonomy" id="2602289"/>
    <lineage>
        <taxon>Bacteria</taxon>
        <taxon>Pseudomonadati</taxon>
        <taxon>Pseudomonadota</taxon>
        <taxon>Alphaproteobacteria</taxon>
        <taxon>Rhodobacterales</taxon>
        <taxon>Roseobacteraceae</taxon>
        <taxon>Roseobacter</taxon>
    </lineage>
</organism>
<keyword evidence="8" id="KW-1133">Transmembrane helix</keyword>
<proteinExistence type="predicted"/>
<comment type="subcellular location">
    <subcellularLocation>
        <location evidence="1">Cell membrane</location>
        <topology evidence="1">Single-pass membrane protein</topology>
    </subcellularLocation>
</comment>
<keyword evidence="10" id="KW-0472">Membrane</keyword>
<dbReference type="FunFam" id="1.10.760.10:FF:000026">
    <property type="entry name" value="Cytochrome C, membrane-bound"/>
    <property type="match status" value="1"/>
</dbReference>
<evidence type="ECO:0000313" key="15">
    <source>
        <dbReference type="Proteomes" id="UP000436522"/>
    </source>
</evidence>
<keyword evidence="5" id="KW-0812">Transmembrane</keyword>
<evidence type="ECO:0000256" key="5">
    <source>
        <dbReference type="ARBA" id="ARBA00022692"/>
    </source>
</evidence>
<dbReference type="OrthoDB" id="9779283at2"/>
<evidence type="ECO:0000256" key="7">
    <source>
        <dbReference type="ARBA" id="ARBA00022982"/>
    </source>
</evidence>
<evidence type="ECO:0000256" key="9">
    <source>
        <dbReference type="ARBA" id="ARBA00023004"/>
    </source>
</evidence>
<keyword evidence="12" id="KW-0732">Signal</keyword>
<reference evidence="14 15" key="1">
    <citation type="submission" date="2019-12" db="EMBL/GenBank/DDBJ databases">
        <title>Roseobacter cerasinus sp. nov., isolated from seawater around aquaculture.</title>
        <authorList>
            <person name="Muramatsu S."/>
            <person name="Takabe Y."/>
            <person name="Mori K."/>
            <person name="Takaichi S."/>
            <person name="Hanada S."/>
        </authorList>
    </citation>
    <scope>NUCLEOTIDE SEQUENCE [LARGE SCALE GENOMIC DNA]</scope>
    <source>
        <strain evidence="14 15">AI77</strain>
    </source>
</reference>
<dbReference type="AlphaFoldDB" id="A0A640VXE1"/>
<dbReference type="Proteomes" id="UP000436522">
    <property type="component" value="Unassembled WGS sequence"/>
</dbReference>
<evidence type="ECO:0000256" key="2">
    <source>
        <dbReference type="ARBA" id="ARBA00022448"/>
    </source>
</evidence>
<dbReference type="GO" id="GO:0005886">
    <property type="term" value="C:plasma membrane"/>
    <property type="evidence" value="ECO:0007669"/>
    <property type="project" value="UniProtKB-SubCell"/>
</dbReference>
<sequence>MLKRILVATSLMMLPAALLADGHVTGDAAKGEKVFRKCKACHAVGEGAENKVGPVLNGVVDRAFGAVEGFSYSDALMEAAAEGKAWTPEELDAFLQKPRSYLKGTKMSFAGLRKDEDRANVIAYLASFPGEGS</sequence>
<dbReference type="InterPro" id="IPR036909">
    <property type="entry name" value="Cyt_c-like_dom_sf"/>
</dbReference>
<feature type="domain" description="Cytochrome c" evidence="13">
    <location>
        <begin position="26"/>
        <end position="129"/>
    </location>
</feature>
<dbReference type="EMBL" id="BLIV01000011">
    <property type="protein sequence ID" value="GFE52274.1"/>
    <property type="molecule type" value="Genomic_DNA"/>
</dbReference>
<gene>
    <name evidence="14" type="ORF">So717_40270</name>
</gene>
<protein>
    <submittedName>
        <fullName evidence="14">Cytochrome c</fullName>
    </submittedName>
</protein>
<keyword evidence="3" id="KW-1003">Cell membrane</keyword>
<feature type="signal peptide" evidence="12">
    <location>
        <begin position="1"/>
        <end position="20"/>
    </location>
</feature>
<evidence type="ECO:0000259" key="13">
    <source>
        <dbReference type="PROSITE" id="PS51007"/>
    </source>
</evidence>
<dbReference type="Pfam" id="PF00034">
    <property type="entry name" value="Cytochrom_C"/>
    <property type="match status" value="1"/>
</dbReference>
<dbReference type="InterPro" id="IPR002327">
    <property type="entry name" value="Cyt_c_1A/1B"/>
</dbReference>
<evidence type="ECO:0000256" key="12">
    <source>
        <dbReference type="SAM" id="SignalP"/>
    </source>
</evidence>
<evidence type="ECO:0000256" key="3">
    <source>
        <dbReference type="ARBA" id="ARBA00022475"/>
    </source>
</evidence>
<dbReference type="Gene3D" id="1.10.760.10">
    <property type="entry name" value="Cytochrome c-like domain"/>
    <property type="match status" value="1"/>
</dbReference>
<evidence type="ECO:0000256" key="8">
    <source>
        <dbReference type="ARBA" id="ARBA00022989"/>
    </source>
</evidence>
<dbReference type="RefSeq" id="WP_159980752.1">
    <property type="nucleotide sequence ID" value="NZ_BLIV01000011.1"/>
</dbReference>
<name>A0A640VXE1_9RHOB</name>
<comment type="caution">
    <text evidence="14">The sequence shown here is derived from an EMBL/GenBank/DDBJ whole genome shotgun (WGS) entry which is preliminary data.</text>
</comment>
<evidence type="ECO:0000256" key="6">
    <source>
        <dbReference type="ARBA" id="ARBA00022723"/>
    </source>
</evidence>
<evidence type="ECO:0000256" key="1">
    <source>
        <dbReference type="ARBA" id="ARBA00004162"/>
    </source>
</evidence>
<feature type="chain" id="PRO_5025036069" evidence="12">
    <location>
        <begin position="21"/>
        <end position="133"/>
    </location>
</feature>
<dbReference type="InterPro" id="IPR009056">
    <property type="entry name" value="Cyt_c-like_dom"/>
</dbReference>
<evidence type="ECO:0000256" key="10">
    <source>
        <dbReference type="ARBA" id="ARBA00023136"/>
    </source>
</evidence>
<keyword evidence="7" id="KW-0249">Electron transport</keyword>
<keyword evidence="4 11" id="KW-0349">Heme</keyword>
<dbReference type="GO" id="GO:0046872">
    <property type="term" value="F:metal ion binding"/>
    <property type="evidence" value="ECO:0007669"/>
    <property type="project" value="UniProtKB-KW"/>
</dbReference>